<reference evidence="1 2" key="1">
    <citation type="submission" date="2020-09" db="EMBL/GenBank/DDBJ databases">
        <title>Flavimobilis rhizosphaerae sp. nov., isolated from rhizosphere soil of Spartina alterniflora.</title>
        <authorList>
            <person name="Hanqin C."/>
        </authorList>
    </citation>
    <scope>NUCLEOTIDE SEQUENCE [LARGE SCALE GENOMIC DNA]</scope>
    <source>
        <strain evidence="1 2">GY 10621</strain>
    </source>
</reference>
<sequence length="58" mass="5997">MSDGPTGDATVDAALAPLGDLAARPLAEHPGVLEDVHRTLHEHLAEEPAAPGEARPRP</sequence>
<evidence type="ECO:0000313" key="1">
    <source>
        <dbReference type="EMBL" id="MBD9699774.1"/>
    </source>
</evidence>
<protein>
    <submittedName>
        <fullName evidence="1">Uncharacterized protein</fullName>
    </submittedName>
</protein>
<dbReference type="EMBL" id="JACZDF010000005">
    <property type="protein sequence ID" value="MBD9699774.1"/>
    <property type="molecule type" value="Genomic_DNA"/>
</dbReference>
<dbReference type="Proteomes" id="UP000642107">
    <property type="component" value="Unassembled WGS sequence"/>
</dbReference>
<keyword evidence="2" id="KW-1185">Reference proteome</keyword>
<organism evidence="1 2">
    <name type="scientific">Flavimobilis rhizosphaerae</name>
    <dbReference type="NCBI Taxonomy" id="2775421"/>
    <lineage>
        <taxon>Bacteria</taxon>
        <taxon>Bacillati</taxon>
        <taxon>Actinomycetota</taxon>
        <taxon>Actinomycetes</taxon>
        <taxon>Micrococcales</taxon>
        <taxon>Jonesiaceae</taxon>
        <taxon>Flavimobilis</taxon>
    </lineage>
</organism>
<accession>A0ABR9DS38</accession>
<gene>
    <name evidence="1" type="ORF">IGS67_09760</name>
</gene>
<name>A0ABR9DS38_9MICO</name>
<comment type="caution">
    <text evidence="1">The sequence shown here is derived from an EMBL/GenBank/DDBJ whole genome shotgun (WGS) entry which is preliminary data.</text>
</comment>
<proteinExistence type="predicted"/>
<dbReference type="RefSeq" id="WP_192280189.1">
    <property type="nucleotide sequence ID" value="NZ_JACZDF010000005.1"/>
</dbReference>
<evidence type="ECO:0000313" key="2">
    <source>
        <dbReference type="Proteomes" id="UP000642107"/>
    </source>
</evidence>